<evidence type="ECO:0000256" key="1">
    <source>
        <dbReference type="ARBA" id="ARBA00022448"/>
    </source>
</evidence>
<dbReference type="Pfam" id="PF12838">
    <property type="entry name" value="Fer4_7"/>
    <property type="match status" value="2"/>
</dbReference>
<feature type="domain" description="4Fe-4S ferredoxin-type" evidence="8">
    <location>
        <begin position="384"/>
        <end position="416"/>
    </location>
</feature>
<accession>A0ABX5LKX4</accession>
<dbReference type="PANTHER" id="PTHR30176">
    <property type="entry name" value="FERREDOXIN-TYPE PROTEIN NAPH"/>
    <property type="match status" value="1"/>
</dbReference>
<gene>
    <name evidence="9" type="ORF">B0H50_11070</name>
</gene>
<keyword evidence="6" id="KW-0411">Iron-sulfur</keyword>
<dbReference type="EMBL" id="QGHD01000010">
    <property type="protein sequence ID" value="PWL01903.1"/>
    <property type="molecule type" value="Genomic_DNA"/>
</dbReference>
<dbReference type="PROSITE" id="PS51379">
    <property type="entry name" value="4FE4S_FER_2"/>
    <property type="match status" value="6"/>
</dbReference>
<feature type="transmembrane region" description="Helical" evidence="7">
    <location>
        <begin position="40"/>
        <end position="60"/>
    </location>
</feature>
<feature type="transmembrane region" description="Helical" evidence="7">
    <location>
        <begin position="106"/>
        <end position="129"/>
    </location>
</feature>
<keyword evidence="2" id="KW-0004">4Fe-4S</keyword>
<dbReference type="PANTHER" id="PTHR30176:SF3">
    <property type="entry name" value="FERREDOXIN-TYPE PROTEIN NAPH"/>
    <property type="match status" value="1"/>
</dbReference>
<evidence type="ECO:0000256" key="2">
    <source>
        <dbReference type="ARBA" id="ARBA00022485"/>
    </source>
</evidence>
<feature type="domain" description="4Fe-4S ferredoxin-type" evidence="8">
    <location>
        <begin position="425"/>
        <end position="460"/>
    </location>
</feature>
<feature type="transmembrane region" description="Helical" evidence="7">
    <location>
        <begin position="6"/>
        <end position="28"/>
    </location>
</feature>
<reference evidence="9 10" key="1">
    <citation type="submission" date="2018-05" db="EMBL/GenBank/DDBJ databases">
        <title>Animal gut microbial communities from fecal samples from Wisconsin, USA.</title>
        <authorList>
            <person name="Neumann A."/>
        </authorList>
    </citation>
    <scope>NUCLEOTIDE SEQUENCE [LARGE SCALE GENOMIC DNA]</scope>
    <source>
        <strain evidence="9 10">UWS4</strain>
    </source>
</reference>
<keyword evidence="1" id="KW-0813">Transport</keyword>
<dbReference type="InterPro" id="IPR017896">
    <property type="entry name" value="4Fe4S_Fe-S-bd"/>
</dbReference>
<evidence type="ECO:0000256" key="5">
    <source>
        <dbReference type="ARBA" id="ARBA00023004"/>
    </source>
</evidence>
<sequence length="507" mass="55788">MLKKIRITLALLCYALVTLLFLDFTGTIHNYFGFLAKTQFLPAVLALNAAAILFVVLLTLLFGRVYCSVICPLGVFQDIFSWLGSKRKKAKRGRFKFVKEHRIARYGILAAFIIVFAISSSVAAIIAPYSAYGRIATYIFSPIYKLANNALAYFAERMDSYTFYSVDVWMKGVLPFAIAILTFVLIGTFAFFKGRAYCNTVCPVGTFLGFISRFSIFRPVIDKSKCIHCGTCERNCKGSCIDSKTGTFDYSRCVSCMNCIENCNKKAISYKCRFGESQNENSSVKNTNEVKKESVKTVDDSRRKFISVATILAAGTLTGVRAQEKSEEGDGGLAPIQDKVIPERIGEIVPPGAKSIINLKNHCTACGLCISACPNNVLRAGKDMKPTVSYERGYCRPECNRCSTICPTGAIQKISLAEKSSTQVGHAVWQYDLCIVTRDGVECGNCARHCPTGAIQMVSPDPNNPTLHKIPVVNTERCIGCGACENLCPARPKSAIYVEGHEVHRKV</sequence>
<dbReference type="SUPFAM" id="SSF54862">
    <property type="entry name" value="4Fe-4S ferredoxins"/>
    <property type="match status" value="2"/>
</dbReference>
<keyword evidence="10" id="KW-1185">Reference proteome</keyword>
<evidence type="ECO:0000313" key="9">
    <source>
        <dbReference type="EMBL" id="PWL01903.1"/>
    </source>
</evidence>
<evidence type="ECO:0000256" key="7">
    <source>
        <dbReference type="SAM" id="Phobius"/>
    </source>
</evidence>
<feature type="domain" description="4Fe-4S ferredoxin-type" evidence="8">
    <location>
        <begin position="469"/>
        <end position="501"/>
    </location>
</feature>
<keyword evidence="5" id="KW-0408">Iron</keyword>
<evidence type="ECO:0000259" key="8">
    <source>
        <dbReference type="PROSITE" id="PS51379"/>
    </source>
</evidence>
<evidence type="ECO:0000256" key="4">
    <source>
        <dbReference type="ARBA" id="ARBA00022982"/>
    </source>
</evidence>
<dbReference type="Gene3D" id="3.30.70.20">
    <property type="match status" value="3"/>
</dbReference>
<dbReference type="RefSeq" id="WP_109587463.1">
    <property type="nucleotide sequence ID" value="NZ_QGHD01000010.1"/>
</dbReference>
<keyword evidence="4" id="KW-0249">Electron transport</keyword>
<feature type="domain" description="4Fe-4S ferredoxin-type" evidence="8">
    <location>
        <begin position="353"/>
        <end position="383"/>
    </location>
</feature>
<feature type="transmembrane region" description="Helical" evidence="7">
    <location>
        <begin position="135"/>
        <end position="156"/>
    </location>
</feature>
<feature type="domain" description="4Fe-4S ferredoxin-type" evidence="8">
    <location>
        <begin position="247"/>
        <end position="273"/>
    </location>
</feature>
<proteinExistence type="predicted"/>
<evidence type="ECO:0000256" key="6">
    <source>
        <dbReference type="ARBA" id="ARBA00023014"/>
    </source>
</evidence>
<keyword evidence="3" id="KW-0479">Metal-binding</keyword>
<dbReference type="PROSITE" id="PS00198">
    <property type="entry name" value="4FE4S_FER_1"/>
    <property type="match status" value="2"/>
</dbReference>
<protein>
    <submittedName>
        <fullName evidence="9">Polyferredoxin</fullName>
    </submittedName>
</protein>
<evidence type="ECO:0000313" key="10">
    <source>
        <dbReference type="Proteomes" id="UP000245523"/>
    </source>
</evidence>
<name>A0ABX5LKX4_9BACT</name>
<feature type="domain" description="4Fe-4S ferredoxin-type" evidence="8">
    <location>
        <begin position="217"/>
        <end position="246"/>
    </location>
</feature>
<evidence type="ECO:0000256" key="3">
    <source>
        <dbReference type="ARBA" id="ARBA00022723"/>
    </source>
</evidence>
<dbReference type="InterPro" id="IPR051684">
    <property type="entry name" value="Electron_Trans/Redox"/>
</dbReference>
<dbReference type="CDD" id="cd16373">
    <property type="entry name" value="DMSOR_beta_like"/>
    <property type="match status" value="1"/>
</dbReference>
<keyword evidence="7" id="KW-0812">Transmembrane</keyword>
<dbReference type="Proteomes" id="UP000245523">
    <property type="component" value="Unassembled WGS sequence"/>
</dbReference>
<keyword evidence="7" id="KW-0472">Membrane</keyword>
<comment type="caution">
    <text evidence="9">The sequence shown here is derived from an EMBL/GenBank/DDBJ whole genome shotgun (WGS) entry which is preliminary data.</text>
</comment>
<keyword evidence="7" id="KW-1133">Transmembrane helix</keyword>
<feature type="transmembrane region" description="Helical" evidence="7">
    <location>
        <begin position="168"/>
        <end position="192"/>
    </location>
</feature>
<dbReference type="Pfam" id="PF12801">
    <property type="entry name" value="Fer4_5"/>
    <property type="match status" value="2"/>
</dbReference>
<dbReference type="InterPro" id="IPR017900">
    <property type="entry name" value="4Fe4S_Fe_S_CS"/>
</dbReference>
<organism evidence="9 10">
    <name type="scientific">Hallerella porci</name>
    <dbReference type="NCBI Taxonomy" id="1945871"/>
    <lineage>
        <taxon>Bacteria</taxon>
        <taxon>Pseudomonadati</taxon>
        <taxon>Fibrobacterota</taxon>
        <taxon>Fibrobacteria</taxon>
        <taxon>Fibrobacterales</taxon>
        <taxon>Fibrobacteraceae</taxon>
        <taxon>Hallerella</taxon>
    </lineage>
</organism>